<reference evidence="2 3" key="1">
    <citation type="submission" date="2019-04" db="EMBL/GenBank/DDBJ databases">
        <title>Friends and foes A comparative genomics study of 23 Aspergillus species from section Flavi.</title>
        <authorList>
            <consortium name="DOE Joint Genome Institute"/>
            <person name="Kjaerbolling I."/>
            <person name="Vesth T."/>
            <person name="Frisvad J.C."/>
            <person name="Nybo J.L."/>
            <person name="Theobald S."/>
            <person name="Kildgaard S."/>
            <person name="Isbrandt T."/>
            <person name="Kuo A."/>
            <person name="Sato A."/>
            <person name="Lyhne E.K."/>
            <person name="Kogle M.E."/>
            <person name="Wiebenga A."/>
            <person name="Kun R.S."/>
            <person name="Lubbers R.J."/>
            <person name="Makela M.R."/>
            <person name="Barry K."/>
            <person name="Chovatia M."/>
            <person name="Clum A."/>
            <person name="Daum C."/>
            <person name="Haridas S."/>
            <person name="He G."/>
            <person name="LaButti K."/>
            <person name="Lipzen A."/>
            <person name="Mondo S."/>
            <person name="Riley R."/>
            <person name="Salamov A."/>
            <person name="Simmons B.A."/>
            <person name="Magnuson J.K."/>
            <person name="Henrissat B."/>
            <person name="Mortensen U.H."/>
            <person name="Larsen T.O."/>
            <person name="Devries R.P."/>
            <person name="Grigoriev I.V."/>
            <person name="Machida M."/>
            <person name="Baker S.E."/>
            <person name="Andersen M.R."/>
        </authorList>
    </citation>
    <scope>NUCLEOTIDE SEQUENCE [LARGE SCALE GENOMIC DNA]</scope>
    <source>
        <strain evidence="2 3">CBS 151.66</strain>
    </source>
</reference>
<protein>
    <submittedName>
        <fullName evidence="2">Uncharacterized protein</fullName>
    </submittedName>
</protein>
<feature type="transmembrane region" description="Helical" evidence="1">
    <location>
        <begin position="62"/>
        <end position="82"/>
    </location>
</feature>
<dbReference type="Proteomes" id="UP000326565">
    <property type="component" value="Unassembled WGS sequence"/>
</dbReference>
<feature type="transmembrane region" description="Helical" evidence="1">
    <location>
        <begin position="28"/>
        <end position="50"/>
    </location>
</feature>
<sequence length="133" mass="14854">MGYHAVRLYMFQNFAYGLMDNEPAYSSIHGVSFSLPFASSLLLSLLLSLYVSQPDCNDLDGLRECSFGYLSLSCLALFFYFYLMTDDYLIGAICMNTLAYMASCFPGYDGVGLYQFSFAPSVIDWHNGPAQEA</sequence>
<evidence type="ECO:0000313" key="2">
    <source>
        <dbReference type="EMBL" id="KAB8075399.1"/>
    </source>
</evidence>
<evidence type="ECO:0000313" key="3">
    <source>
        <dbReference type="Proteomes" id="UP000326565"/>
    </source>
</evidence>
<dbReference type="EMBL" id="ML732195">
    <property type="protein sequence ID" value="KAB8075399.1"/>
    <property type="molecule type" value="Genomic_DNA"/>
</dbReference>
<keyword evidence="3" id="KW-1185">Reference proteome</keyword>
<name>A0A5N5X438_9EURO</name>
<keyword evidence="1" id="KW-0472">Membrane</keyword>
<gene>
    <name evidence="2" type="ORF">BDV29DRAFT_108870</name>
</gene>
<accession>A0A5N5X438</accession>
<organism evidence="2 3">
    <name type="scientific">Aspergillus leporis</name>
    <dbReference type="NCBI Taxonomy" id="41062"/>
    <lineage>
        <taxon>Eukaryota</taxon>
        <taxon>Fungi</taxon>
        <taxon>Dikarya</taxon>
        <taxon>Ascomycota</taxon>
        <taxon>Pezizomycotina</taxon>
        <taxon>Eurotiomycetes</taxon>
        <taxon>Eurotiomycetidae</taxon>
        <taxon>Eurotiales</taxon>
        <taxon>Aspergillaceae</taxon>
        <taxon>Aspergillus</taxon>
        <taxon>Aspergillus subgen. Circumdati</taxon>
    </lineage>
</organism>
<dbReference type="AlphaFoldDB" id="A0A5N5X438"/>
<proteinExistence type="predicted"/>
<evidence type="ECO:0000256" key="1">
    <source>
        <dbReference type="SAM" id="Phobius"/>
    </source>
</evidence>
<keyword evidence="1" id="KW-0812">Transmembrane</keyword>
<keyword evidence="1" id="KW-1133">Transmembrane helix</keyword>
<feature type="transmembrane region" description="Helical" evidence="1">
    <location>
        <begin position="88"/>
        <end position="108"/>
    </location>
</feature>